<dbReference type="Proteomes" id="UP001234297">
    <property type="component" value="Chromosome 2"/>
</dbReference>
<reference evidence="1 2" key="1">
    <citation type="journal article" date="2022" name="Hortic Res">
        <title>A haplotype resolved chromosomal level avocado genome allows analysis of novel avocado genes.</title>
        <authorList>
            <person name="Nath O."/>
            <person name="Fletcher S.J."/>
            <person name="Hayward A."/>
            <person name="Shaw L.M."/>
            <person name="Masouleh A.K."/>
            <person name="Furtado A."/>
            <person name="Henry R.J."/>
            <person name="Mitter N."/>
        </authorList>
    </citation>
    <scope>NUCLEOTIDE SEQUENCE [LARGE SCALE GENOMIC DNA]</scope>
    <source>
        <strain evidence="2">cv. Hass</strain>
    </source>
</reference>
<dbReference type="EMBL" id="CM056810">
    <property type="protein sequence ID" value="KAJ8646015.1"/>
    <property type="molecule type" value="Genomic_DNA"/>
</dbReference>
<protein>
    <submittedName>
        <fullName evidence="1">Uncharacterized protein</fullName>
    </submittedName>
</protein>
<keyword evidence="2" id="KW-1185">Reference proteome</keyword>
<sequence length="589" mass="66084">MSAVAIVAAVSAVASAPRGAIFYDRNTGSHVGWKGIRYSFILSHFLILLERPISKAPAEEDENIAEILSSDLDVDALMENATDLLHGLHWFLDQDGLSTKSEYAKEMSSVRSNALKLKGIAVKRILEEDYRGARDNIIEAQRIFPDLENVAQMFLVCDILCAADVQFPGCGIDWYWVLQLHPSADDFDIVSQYKKLAALLEPIKNKFPGTVSAIKFIEEAFSVLSDQAMRSAFDSKRSTSRKSAGLLNSGLVVGSETSDAEENSAERNCRSHVSPMGKRAAAMEVSDECIELRAASELPLKRPRDEGKSVASSEASYESNRSSNLGKSPMESQTFFGGINQVMERRDLDGVDQVMGRMPDNYVRCVGPEKSFSLDIPVQKKKFEEDQIWAVFSGHDSMPRQYVKVNKVDSASIVSVTYLEPHPMRDNEIRWVEENLPQACGIFRLGSATTCLGMSRLSYLVECDYSLRKSFYKIYPREGEVWAMYRNWHDKWDLSNHNSCKCEVVEILGDFDEERGISVCRLVPVNGCLSFFKRQVYEGFELVRSLSRTEMLSFSHRIPSFLVLGSERYGIPKGALHLEPDALPLNLCY</sequence>
<accession>A0ACC2MJW8</accession>
<organism evidence="1 2">
    <name type="scientific">Persea americana</name>
    <name type="common">Avocado</name>
    <dbReference type="NCBI Taxonomy" id="3435"/>
    <lineage>
        <taxon>Eukaryota</taxon>
        <taxon>Viridiplantae</taxon>
        <taxon>Streptophyta</taxon>
        <taxon>Embryophyta</taxon>
        <taxon>Tracheophyta</taxon>
        <taxon>Spermatophyta</taxon>
        <taxon>Magnoliopsida</taxon>
        <taxon>Magnoliidae</taxon>
        <taxon>Laurales</taxon>
        <taxon>Lauraceae</taxon>
        <taxon>Persea</taxon>
    </lineage>
</organism>
<name>A0ACC2MJW8_PERAE</name>
<evidence type="ECO:0000313" key="1">
    <source>
        <dbReference type="EMBL" id="KAJ8646015.1"/>
    </source>
</evidence>
<evidence type="ECO:0000313" key="2">
    <source>
        <dbReference type="Proteomes" id="UP001234297"/>
    </source>
</evidence>
<proteinExistence type="predicted"/>
<gene>
    <name evidence="1" type="ORF">MRB53_007763</name>
</gene>
<comment type="caution">
    <text evidence="1">The sequence shown here is derived from an EMBL/GenBank/DDBJ whole genome shotgun (WGS) entry which is preliminary data.</text>
</comment>